<evidence type="ECO:0000313" key="1">
    <source>
        <dbReference type="EMBL" id="SPF36615.1"/>
    </source>
</evidence>
<dbReference type="AlphaFoldDB" id="A0A2U3KAD7"/>
<dbReference type="Gene3D" id="3.40.630.10">
    <property type="entry name" value="Zn peptidases"/>
    <property type="match status" value="1"/>
</dbReference>
<dbReference type="OrthoDB" id="2675640at2"/>
<sequence length="406" mass="44029">MIEANLDGYGTLPDGTVFPGASADAAGVGDLIGLANYYRSLQTPPACNILLAAIGSECYDRSGIQWFLQHKGNVGMITADVNLYDVGSTETQKYIAVNAKYPQLDAAARFAVKFDSNYSSVVHDSDADTGALYNFDNAPMEVAGIPNAFIRTGDSTGDSAADTFATIKQQSLQDSMAIAKQMVFYESAVPYQSAAFNSSAVQQVQVPEVGHAMSEYDTTHFQLFWEPQFNQAVPGLVSMLDQVWEEDEWWNYNPIIDQKIRLYLVTTSPEGWATAHRTPGSANETSGGIQSPGNYSVSVIMSDGATDANQIIECPAHEFNHDAATYNLMKVYGHTTSFANGNIITQTNCDLDNQECSGHLTPLLFSPNNNGQFSVASTTRLSQIYSKLRMTQASTGAVTKAMHFKA</sequence>
<organism evidence="1 2">
    <name type="scientific">Candidatus Desulfosporosinus infrequens</name>
    <dbReference type="NCBI Taxonomy" id="2043169"/>
    <lineage>
        <taxon>Bacteria</taxon>
        <taxon>Bacillati</taxon>
        <taxon>Bacillota</taxon>
        <taxon>Clostridia</taxon>
        <taxon>Eubacteriales</taxon>
        <taxon>Desulfitobacteriaceae</taxon>
        <taxon>Desulfosporosinus</taxon>
    </lineage>
</organism>
<accession>A0A2U3KAD7</accession>
<dbReference type="EMBL" id="OMOF01000073">
    <property type="protein sequence ID" value="SPF36615.1"/>
    <property type="molecule type" value="Genomic_DNA"/>
</dbReference>
<reference evidence="2" key="1">
    <citation type="submission" date="2018-02" db="EMBL/GenBank/DDBJ databases">
        <authorList>
            <person name="Hausmann B."/>
        </authorList>
    </citation>
    <scope>NUCLEOTIDE SEQUENCE [LARGE SCALE GENOMIC DNA]</scope>
    <source>
        <strain evidence="2">Peat soil MAG SbF1</strain>
    </source>
</reference>
<name>A0A2U3KAD7_9FIRM</name>
<evidence type="ECO:0000313" key="2">
    <source>
        <dbReference type="Proteomes" id="UP000238916"/>
    </source>
</evidence>
<proteinExistence type="predicted"/>
<protein>
    <submittedName>
        <fullName evidence="1">Uncharacterized protein</fullName>
    </submittedName>
</protein>
<dbReference type="SUPFAM" id="SSF53187">
    <property type="entry name" value="Zn-dependent exopeptidases"/>
    <property type="match status" value="1"/>
</dbReference>
<gene>
    <name evidence="1" type="ORF">SBF1_1640007</name>
</gene>
<dbReference type="Proteomes" id="UP000238916">
    <property type="component" value="Unassembled WGS sequence"/>
</dbReference>